<dbReference type="InterPro" id="IPR028978">
    <property type="entry name" value="Chorismate_lyase_/UTRA_dom_sf"/>
</dbReference>
<dbReference type="InterPro" id="IPR000524">
    <property type="entry name" value="Tscrpt_reg_HTH_GntR"/>
</dbReference>
<dbReference type="Gene3D" id="1.10.10.10">
    <property type="entry name" value="Winged helix-like DNA-binding domain superfamily/Winged helix DNA-binding domain"/>
    <property type="match status" value="1"/>
</dbReference>
<dbReference type="SUPFAM" id="SSF64288">
    <property type="entry name" value="Chorismate lyase-like"/>
    <property type="match status" value="1"/>
</dbReference>
<dbReference type="OrthoDB" id="457376at2"/>
<dbReference type="InterPro" id="IPR036388">
    <property type="entry name" value="WH-like_DNA-bd_sf"/>
</dbReference>
<keyword evidence="1" id="KW-0805">Transcription regulation</keyword>
<evidence type="ECO:0000256" key="2">
    <source>
        <dbReference type="ARBA" id="ARBA00023125"/>
    </source>
</evidence>
<dbReference type="SUPFAM" id="SSF46785">
    <property type="entry name" value="Winged helix' DNA-binding domain"/>
    <property type="match status" value="1"/>
</dbReference>
<proteinExistence type="predicted"/>
<accession>A0A369AVZ1</accession>
<evidence type="ECO:0000256" key="1">
    <source>
        <dbReference type="ARBA" id="ARBA00023015"/>
    </source>
</evidence>
<dbReference type="CDD" id="cd07377">
    <property type="entry name" value="WHTH_GntR"/>
    <property type="match status" value="1"/>
</dbReference>
<name>A0A369AVZ1_9FIRM</name>
<dbReference type="Pfam" id="PF00392">
    <property type="entry name" value="GntR"/>
    <property type="match status" value="1"/>
</dbReference>
<sequence length="243" mass="28153">MHINKKSPIPVYYQLKNILLKKIQDEEYRAGELIPSERDLGESLGISRMTVRQALSQLVAEGVLYREKGKGTFVSKGKIQQRNIMSFSETVRKKGLVPSARILSFQKHTELYDIKDILGLRRDDGIYAIKRLRLANERPVAIEEVFMPEIYFPRLDKFDLNTSLYKLIKEEYSYAISFIDNNIEASKPSAEEKELLSIALTSPVLRVTGINYTEEGSRLFYERAVYCGDQYNYNVRIYMSKEI</sequence>
<dbReference type="Pfam" id="PF07702">
    <property type="entry name" value="UTRA"/>
    <property type="match status" value="1"/>
</dbReference>
<dbReference type="Proteomes" id="UP000253034">
    <property type="component" value="Unassembled WGS sequence"/>
</dbReference>
<dbReference type="Gene3D" id="3.40.1410.10">
    <property type="entry name" value="Chorismate lyase-like"/>
    <property type="match status" value="1"/>
</dbReference>
<dbReference type="InterPro" id="IPR036390">
    <property type="entry name" value="WH_DNA-bd_sf"/>
</dbReference>
<dbReference type="EMBL" id="QPJT01000018">
    <property type="protein sequence ID" value="RCX13225.1"/>
    <property type="molecule type" value="Genomic_DNA"/>
</dbReference>
<keyword evidence="3" id="KW-0804">Transcription</keyword>
<dbReference type="GO" id="GO:0003677">
    <property type="term" value="F:DNA binding"/>
    <property type="evidence" value="ECO:0007669"/>
    <property type="project" value="UniProtKB-KW"/>
</dbReference>
<dbReference type="PROSITE" id="PS50949">
    <property type="entry name" value="HTH_GNTR"/>
    <property type="match status" value="1"/>
</dbReference>
<evidence type="ECO:0000256" key="3">
    <source>
        <dbReference type="ARBA" id="ARBA00023163"/>
    </source>
</evidence>
<evidence type="ECO:0000313" key="6">
    <source>
        <dbReference type="Proteomes" id="UP000253034"/>
    </source>
</evidence>
<dbReference type="GO" id="GO:0003700">
    <property type="term" value="F:DNA-binding transcription factor activity"/>
    <property type="evidence" value="ECO:0007669"/>
    <property type="project" value="InterPro"/>
</dbReference>
<dbReference type="RefSeq" id="WP_114298642.1">
    <property type="nucleotide sequence ID" value="NZ_QPJT01000018.1"/>
</dbReference>
<keyword evidence="2" id="KW-0238">DNA-binding</keyword>
<keyword evidence="6" id="KW-1185">Reference proteome</keyword>
<dbReference type="GO" id="GO:0045892">
    <property type="term" value="P:negative regulation of DNA-templated transcription"/>
    <property type="evidence" value="ECO:0007669"/>
    <property type="project" value="TreeGrafter"/>
</dbReference>
<dbReference type="PANTHER" id="PTHR44846:SF1">
    <property type="entry name" value="MANNOSYL-D-GLYCERATE TRANSPORT_METABOLISM SYSTEM REPRESSOR MNGR-RELATED"/>
    <property type="match status" value="1"/>
</dbReference>
<dbReference type="InterPro" id="IPR050679">
    <property type="entry name" value="Bact_HTH_transcr_reg"/>
</dbReference>
<gene>
    <name evidence="5" type="ORF">DFR58_11843</name>
</gene>
<reference evidence="5 6" key="1">
    <citation type="submission" date="2018-07" db="EMBL/GenBank/DDBJ databases">
        <title>Genomic Encyclopedia of Type Strains, Phase IV (KMG-IV): sequencing the most valuable type-strain genomes for metagenomic binning, comparative biology and taxonomic classification.</title>
        <authorList>
            <person name="Goeker M."/>
        </authorList>
    </citation>
    <scope>NUCLEOTIDE SEQUENCE [LARGE SCALE GENOMIC DNA]</scope>
    <source>
        <strain evidence="5 6">DSM 27016</strain>
    </source>
</reference>
<evidence type="ECO:0000259" key="4">
    <source>
        <dbReference type="PROSITE" id="PS50949"/>
    </source>
</evidence>
<organism evidence="5 6">
    <name type="scientific">Anaerobacterium chartisolvens</name>
    <dbReference type="NCBI Taxonomy" id="1297424"/>
    <lineage>
        <taxon>Bacteria</taxon>
        <taxon>Bacillati</taxon>
        <taxon>Bacillota</taxon>
        <taxon>Clostridia</taxon>
        <taxon>Eubacteriales</taxon>
        <taxon>Oscillospiraceae</taxon>
        <taxon>Anaerobacterium</taxon>
    </lineage>
</organism>
<evidence type="ECO:0000313" key="5">
    <source>
        <dbReference type="EMBL" id="RCX13225.1"/>
    </source>
</evidence>
<comment type="caution">
    <text evidence="5">The sequence shown here is derived from an EMBL/GenBank/DDBJ whole genome shotgun (WGS) entry which is preliminary data.</text>
</comment>
<feature type="domain" description="HTH gntR-type" evidence="4">
    <location>
        <begin position="9"/>
        <end position="77"/>
    </location>
</feature>
<dbReference type="SMART" id="SM00866">
    <property type="entry name" value="UTRA"/>
    <property type="match status" value="1"/>
</dbReference>
<dbReference type="SMART" id="SM00345">
    <property type="entry name" value="HTH_GNTR"/>
    <property type="match status" value="1"/>
</dbReference>
<dbReference type="PANTHER" id="PTHR44846">
    <property type="entry name" value="MANNOSYL-D-GLYCERATE TRANSPORT/METABOLISM SYSTEM REPRESSOR MNGR-RELATED"/>
    <property type="match status" value="1"/>
</dbReference>
<protein>
    <submittedName>
        <fullName evidence="5">GntR family transcriptional regulator</fullName>
    </submittedName>
</protein>
<dbReference type="PRINTS" id="PR00035">
    <property type="entry name" value="HTHGNTR"/>
</dbReference>
<dbReference type="FunFam" id="1.10.10.10:FF:000079">
    <property type="entry name" value="GntR family transcriptional regulator"/>
    <property type="match status" value="1"/>
</dbReference>
<dbReference type="InterPro" id="IPR011663">
    <property type="entry name" value="UTRA"/>
</dbReference>
<dbReference type="AlphaFoldDB" id="A0A369AVZ1"/>